<keyword evidence="3" id="KW-0378">Hydrolase</keyword>
<feature type="compositionally biased region" description="Basic and acidic residues" evidence="1">
    <location>
        <begin position="254"/>
        <end position="267"/>
    </location>
</feature>
<evidence type="ECO:0000313" key="3">
    <source>
        <dbReference type="EMBL" id="REH30645.1"/>
    </source>
</evidence>
<evidence type="ECO:0000313" key="4">
    <source>
        <dbReference type="Proteomes" id="UP000256269"/>
    </source>
</evidence>
<name>A0A3E0GX41_9PSEU</name>
<dbReference type="Proteomes" id="UP000256269">
    <property type="component" value="Unassembled WGS sequence"/>
</dbReference>
<dbReference type="InterPro" id="IPR038721">
    <property type="entry name" value="IS701-like_DDE_dom"/>
</dbReference>
<dbReference type="Pfam" id="PF13546">
    <property type="entry name" value="DDE_5"/>
    <property type="match status" value="1"/>
</dbReference>
<evidence type="ECO:0000259" key="2">
    <source>
        <dbReference type="Pfam" id="PF13546"/>
    </source>
</evidence>
<dbReference type="EMBL" id="QUNO01000023">
    <property type="protein sequence ID" value="REH30645.1"/>
    <property type="molecule type" value="Genomic_DNA"/>
</dbReference>
<dbReference type="PANTHER" id="PTHR33627:SF1">
    <property type="entry name" value="TRANSPOSASE"/>
    <property type="match status" value="1"/>
</dbReference>
<dbReference type="InterPro" id="IPR039365">
    <property type="entry name" value="IS701-like"/>
</dbReference>
<reference evidence="3 4" key="1">
    <citation type="submission" date="2018-08" db="EMBL/GenBank/DDBJ databases">
        <title>Genomic Encyclopedia of Archaeal and Bacterial Type Strains, Phase II (KMG-II): from individual species to whole genera.</title>
        <authorList>
            <person name="Goeker M."/>
        </authorList>
    </citation>
    <scope>NUCLEOTIDE SEQUENCE [LARGE SCALE GENOMIC DNA]</scope>
    <source>
        <strain evidence="3 4">DSM 45791</strain>
    </source>
</reference>
<accession>A0A3E0GX41</accession>
<protein>
    <submittedName>
        <fullName evidence="3">DDE superfamily endonuclease</fullName>
    </submittedName>
</protein>
<proteinExistence type="predicted"/>
<dbReference type="PANTHER" id="PTHR33627">
    <property type="entry name" value="TRANSPOSASE"/>
    <property type="match status" value="1"/>
</dbReference>
<keyword evidence="4" id="KW-1185">Reference proteome</keyword>
<feature type="region of interest" description="Disordered" evidence="1">
    <location>
        <begin position="245"/>
        <end position="267"/>
    </location>
</feature>
<dbReference type="GO" id="GO:0004519">
    <property type="term" value="F:endonuclease activity"/>
    <property type="evidence" value="ECO:0007669"/>
    <property type="project" value="UniProtKB-KW"/>
</dbReference>
<keyword evidence="3" id="KW-0540">Nuclease</keyword>
<dbReference type="InterPro" id="IPR012337">
    <property type="entry name" value="RNaseH-like_sf"/>
</dbReference>
<gene>
    <name evidence="3" type="ORF">BCF44_1233</name>
</gene>
<evidence type="ECO:0000256" key="1">
    <source>
        <dbReference type="SAM" id="MobiDB-lite"/>
    </source>
</evidence>
<keyword evidence="3" id="KW-0255">Endonuclease</keyword>
<feature type="domain" description="Transposase IS701-like DDE" evidence="2">
    <location>
        <begin position="3"/>
        <end position="63"/>
    </location>
</feature>
<sequence length="267" mass="29573">MFATKPALASRMIGRALDGGVPAGWVAGDEVYGGNPTLRADLETRRLGYVLAVACDHRVSTAAGTCRADELVGRLPKRAWQRLSAEKGAKGHRFYDRAWIGLAASGDEPAGQRWLLVWRNRRTGELAFYRCCAPGRVPLATLVRVAGRQWTVEESFQTSKGQTGLDEHQCRTWRSWYRWTTLVLLAHAFLAIVRVTARASPAPSGLIPLTLNEIRHLCNALVVTPAANIAHILHWSYWAAATNTASNKPTTSDNRSRSHEDHDLRLE</sequence>
<organism evidence="3 4">
    <name type="scientific">Kutzneria buriramensis</name>
    <dbReference type="NCBI Taxonomy" id="1045776"/>
    <lineage>
        <taxon>Bacteria</taxon>
        <taxon>Bacillati</taxon>
        <taxon>Actinomycetota</taxon>
        <taxon>Actinomycetes</taxon>
        <taxon>Pseudonocardiales</taxon>
        <taxon>Pseudonocardiaceae</taxon>
        <taxon>Kutzneria</taxon>
    </lineage>
</organism>
<comment type="caution">
    <text evidence="3">The sequence shown here is derived from an EMBL/GenBank/DDBJ whole genome shotgun (WGS) entry which is preliminary data.</text>
</comment>
<dbReference type="SUPFAM" id="SSF53098">
    <property type="entry name" value="Ribonuclease H-like"/>
    <property type="match status" value="1"/>
</dbReference>
<dbReference type="AlphaFoldDB" id="A0A3E0GX41"/>